<reference evidence="7" key="1">
    <citation type="submission" date="2017-09" db="EMBL/GenBank/DDBJ databases">
        <authorList>
            <person name="Cho G.-S."/>
            <person name="Oguntoyinbo F.A."/>
            <person name="Cnockaert M."/>
            <person name="Kabisch J."/>
            <person name="Neve H."/>
            <person name="Bockelmann W."/>
            <person name="Wenning M."/>
            <person name="Franz C.M."/>
            <person name="Vandamme P."/>
        </authorList>
    </citation>
    <scope>NUCLEOTIDE SEQUENCE [LARGE SCALE GENOMIC DNA]</scope>
    <source>
        <strain evidence="7">MBT G8648</strain>
    </source>
</reference>
<dbReference type="GO" id="GO:0005524">
    <property type="term" value="F:ATP binding"/>
    <property type="evidence" value="ECO:0007669"/>
    <property type="project" value="UniProtKB-KW"/>
</dbReference>
<protein>
    <submittedName>
        <fullName evidence="6">Nickel ABC transporter ATP-binding protein</fullName>
    </submittedName>
</protein>
<dbReference type="InterPro" id="IPR003593">
    <property type="entry name" value="AAA+_ATPase"/>
</dbReference>
<keyword evidence="7" id="KW-1185">Reference proteome</keyword>
<dbReference type="RefSeq" id="WP_096652638.1">
    <property type="nucleotide sequence ID" value="NZ_NWUX01000013.1"/>
</dbReference>
<dbReference type="PROSITE" id="PS00211">
    <property type="entry name" value="ABC_TRANSPORTER_1"/>
    <property type="match status" value="1"/>
</dbReference>
<dbReference type="Pfam" id="PF00005">
    <property type="entry name" value="ABC_tran"/>
    <property type="match status" value="1"/>
</dbReference>
<gene>
    <name evidence="6" type="ORF">CPA45_14520</name>
</gene>
<proteinExistence type="inferred from homology"/>
<keyword evidence="3" id="KW-0547">Nucleotide-binding</keyword>
<dbReference type="SUPFAM" id="SSF52540">
    <property type="entry name" value="P-loop containing nucleoside triphosphate hydrolases"/>
    <property type="match status" value="1"/>
</dbReference>
<dbReference type="PANTHER" id="PTHR43776">
    <property type="entry name" value="TRANSPORT ATP-BINDING PROTEIN"/>
    <property type="match status" value="1"/>
</dbReference>
<dbReference type="AlphaFoldDB" id="A0A2A4HL12"/>
<dbReference type="Gene3D" id="3.40.50.300">
    <property type="entry name" value="P-loop containing nucleotide triphosphate hydrolases"/>
    <property type="match status" value="1"/>
</dbReference>
<comment type="similarity">
    <text evidence="1">Belongs to the ABC transporter superfamily.</text>
</comment>
<dbReference type="EMBL" id="NWUX01000013">
    <property type="protein sequence ID" value="PCF95049.1"/>
    <property type="molecule type" value="Genomic_DNA"/>
</dbReference>
<dbReference type="GO" id="GO:0016887">
    <property type="term" value="F:ATP hydrolysis activity"/>
    <property type="evidence" value="ECO:0007669"/>
    <property type="project" value="InterPro"/>
</dbReference>
<evidence type="ECO:0000259" key="5">
    <source>
        <dbReference type="PROSITE" id="PS50893"/>
    </source>
</evidence>
<keyword evidence="2" id="KW-0813">Transport</keyword>
<organism evidence="6 7">
    <name type="scientific">Vreelandella nigrificans</name>
    <dbReference type="NCBI Taxonomy" id="2042704"/>
    <lineage>
        <taxon>Bacteria</taxon>
        <taxon>Pseudomonadati</taxon>
        <taxon>Pseudomonadota</taxon>
        <taxon>Gammaproteobacteria</taxon>
        <taxon>Oceanospirillales</taxon>
        <taxon>Halomonadaceae</taxon>
        <taxon>Vreelandella</taxon>
    </lineage>
</organism>
<dbReference type="SMART" id="SM00382">
    <property type="entry name" value="AAA"/>
    <property type="match status" value="1"/>
</dbReference>
<dbReference type="InterPro" id="IPR050319">
    <property type="entry name" value="ABC_transp_ATP-bind"/>
</dbReference>
<keyword evidence="4 6" id="KW-0067">ATP-binding</keyword>
<evidence type="ECO:0000256" key="4">
    <source>
        <dbReference type="ARBA" id="ARBA00022840"/>
    </source>
</evidence>
<evidence type="ECO:0000256" key="3">
    <source>
        <dbReference type="ARBA" id="ARBA00022741"/>
    </source>
</evidence>
<accession>A0A2A4HL12</accession>
<comment type="caution">
    <text evidence="6">The sequence shown here is derived from an EMBL/GenBank/DDBJ whole genome shotgun (WGS) entry which is preliminary data.</text>
</comment>
<evidence type="ECO:0000256" key="1">
    <source>
        <dbReference type="ARBA" id="ARBA00005417"/>
    </source>
</evidence>
<sequence>MLEARQLSFQFASNEPLIQSVSLTLKAGEWVGLSGDSGAGKSTLGKLLAGYLTPQTGEVCLEGTALPKNGLQPVQWLPQSPELAVNPRWRVGKILREAWRPSEAQQQAFGVQPHWLSRYPQALSGGELQRICVLRALAPGVRFLIADEISTMLDPITQVELWRALKKEAEKRQFGVLVISHDTALLERLCPQRYHLSGGKLKQCSEQLEQCSDPLLPR</sequence>
<dbReference type="PANTHER" id="PTHR43776:SF7">
    <property type="entry name" value="D,D-DIPEPTIDE TRANSPORT ATP-BINDING PROTEIN DDPF-RELATED"/>
    <property type="match status" value="1"/>
</dbReference>
<name>A0A2A4HL12_9GAMM</name>
<dbReference type="InterPro" id="IPR017871">
    <property type="entry name" value="ABC_transporter-like_CS"/>
</dbReference>
<dbReference type="OrthoDB" id="9784450at2"/>
<dbReference type="PROSITE" id="PS50893">
    <property type="entry name" value="ABC_TRANSPORTER_2"/>
    <property type="match status" value="1"/>
</dbReference>
<dbReference type="InterPro" id="IPR027417">
    <property type="entry name" value="P-loop_NTPase"/>
</dbReference>
<evidence type="ECO:0000313" key="7">
    <source>
        <dbReference type="Proteomes" id="UP000218677"/>
    </source>
</evidence>
<evidence type="ECO:0000256" key="2">
    <source>
        <dbReference type="ARBA" id="ARBA00022448"/>
    </source>
</evidence>
<dbReference type="GO" id="GO:0055085">
    <property type="term" value="P:transmembrane transport"/>
    <property type="evidence" value="ECO:0007669"/>
    <property type="project" value="UniProtKB-ARBA"/>
</dbReference>
<evidence type="ECO:0000313" key="6">
    <source>
        <dbReference type="EMBL" id="PCF95049.1"/>
    </source>
</evidence>
<dbReference type="InterPro" id="IPR003439">
    <property type="entry name" value="ABC_transporter-like_ATP-bd"/>
</dbReference>
<dbReference type="Proteomes" id="UP000218677">
    <property type="component" value="Unassembled WGS sequence"/>
</dbReference>
<feature type="domain" description="ABC transporter" evidence="5">
    <location>
        <begin position="2"/>
        <end position="218"/>
    </location>
</feature>